<dbReference type="Gene3D" id="1.10.530.10">
    <property type="match status" value="1"/>
</dbReference>
<dbReference type="PANTHER" id="PTHR40572:SF1">
    <property type="entry name" value="PROTEIN BAX"/>
    <property type="match status" value="1"/>
</dbReference>
<evidence type="ECO:0000313" key="4">
    <source>
        <dbReference type="Proteomes" id="UP001523550"/>
    </source>
</evidence>
<dbReference type="RefSeq" id="WP_253444608.1">
    <property type="nucleotide sequence ID" value="NZ_JALJYF010000001.1"/>
</dbReference>
<organism evidence="3 4">
    <name type="scientific">Natronospira proteinivora</name>
    <dbReference type="NCBI Taxonomy" id="1807133"/>
    <lineage>
        <taxon>Bacteria</taxon>
        <taxon>Pseudomonadati</taxon>
        <taxon>Pseudomonadota</taxon>
        <taxon>Gammaproteobacteria</taxon>
        <taxon>Natronospirales</taxon>
        <taxon>Natronospiraceae</taxon>
        <taxon>Natronospira</taxon>
    </lineage>
</organism>
<reference evidence="3 4" key="1">
    <citation type="submission" date="2022-03" db="EMBL/GenBank/DDBJ databases">
        <title>Genomic Encyclopedia of Type Strains, Phase III (KMG-III): the genomes of soil and plant-associated and newly described type strains.</title>
        <authorList>
            <person name="Whitman W."/>
        </authorList>
    </citation>
    <scope>NUCLEOTIDE SEQUENCE [LARGE SCALE GENOMIC DNA]</scope>
    <source>
        <strain evidence="3 4">BSker1</strain>
    </source>
</reference>
<dbReference type="EMBL" id="JALJYF010000001">
    <property type="protein sequence ID" value="MCP1726391.1"/>
    <property type="molecule type" value="Genomic_DNA"/>
</dbReference>
<dbReference type="InterPro" id="IPR053195">
    <property type="entry name" value="Bax-like"/>
</dbReference>
<keyword evidence="1" id="KW-0472">Membrane</keyword>
<accession>A0ABT1G535</accession>
<dbReference type="Pfam" id="PF01832">
    <property type="entry name" value="Glucosaminidase"/>
    <property type="match status" value="1"/>
</dbReference>
<evidence type="ECO:0000256" key="1">
    <source>
        <dbReference type="SAM" id="Phobius"/>
    </source>
</evidence>
<dbReference type="InterPro" id="IPR002901">
    <property type="entry name" value="MGlyc_endo_b_GlcNAc-like_dom"/>
</dbReference>
<dbReference type="Proteomes" id="UP001523550">
    <property type="component" value="Unassembled WGS sequence"/>
</dbReference>
<feature type="domain" description="Mannosyl-glycoprotein endo-beta-N-acetylglucosamidase-like" evidence="2">
    <location>
        <begin position="165"/>
        <end position="294"/>
    </location>
</feature>
<keyword evidence="1" id="KW-0812">Transmembrane</keyword>
<evidence type="ECO:0000313" key="3">
    <source>
        <dbReference type="EMBL" id="MCP1726391.1"/>
    </source>
</evidence>
<sequence>MHDELTPRDWLIRTLPLLPLVVAGLIILWFIEPADEVVPPPVDLTEITAETPQELAMVFAERDYQWPPEGTVPPLSLSHFPDGMAELGVDERKSLFFRSLLPLVLAENQRIEEKRRAFLPIHDRLNQDRDAELSEEEAILLDHLSQRYRIDGDLRDTSERERLLRRLDIVPPSLTLAQAANESGWGSSRFTQEANNLFGEWTWDESQGLMPQRRVEGATHFVRIFTNLRGSVRSYIHNLNTGHAYTALRQTRAQLRAGGQTPDGLRLAEGLERYSERGQAYIREVQSMIRQNQLEDLPQDLELEQPE</sequence>
<gene>
    <name evidence="3" type="ORF">J2T60_000356</name>
</gene>
<protein>
    <submittedName>
        <fullName evidence="3">Bax protein</fullName>
    </submittedName>
</protein>
<keyword evidence="1" id="KW-1133">Transmembrane helix</keyword>
<dbReference type="PANTHER" id="PTHR40572">
    <property type="entry name" value="PROTEIN BAX"/>
    <property type="match status" value="1"/>
</dbReference>
<feature type="transmembrane region" description="Helical" evidence="1">
    <location>
        <begin position="12"/>
        <end position="31"/>
    </location>
</feature>
<evidence type="ECO:0000259" key="2">
    <source>
        <dbReference type="Pfam" id="PF01832"/>
    </source>
</evidence>
<name>A0ABT1G535_9GAMM</name>
<comment type="caution">
    <text evidence="3">The sequence shown here is derived from an EMBL/GenBank/DDBJ whole genome shotgun (WGS) entry which is preliminary data.</text>
</comment>
<keyword evidence="4" id="KW-1185">Reference proteome</keyword>
<proteinExistence type="predicted"/>